<accession>A0A1G5NSF9</accession>
<dbReference type="PROSITE" id="PS50893">
    <property type="entry name" value="ABC_TRANSPORTER_2"/>
    <property type="match status" value="1"/>
</dbReference>
<sequence>MAQNSFPSPISVNAEDLACERGGRPIFEGVSFSLSGGEVLAIIGPNGTGKSSLLRMIAGLLFPVAGSVTIKAGTQEEGFLHFLAYGDGLRSVFTVEENLKLWSRIYGGETGGEAIYDALEEVGLAHAMHLPARALSTGQRRRAGLARLVLSKRPVWLLDEPTSGLDRDGEAVLGGLMRTHLDAGGAIIAATHLTLPVPPTRTLELQ</sequence>
<feature type="domain" description="ABC transporter" evidence="7">
    <location>
        <begin position="12"/>
        <end position="205"/>
    </location>
</feature>
<dbReference type="SUPFAM" id="SSF52540">
    <property type="entry name" value="P-loop containing nucleoside triphosphate hydrolases"/>
    <property type="match status" value="1"/>
</dbReference>
<dbReference type="InterPro" id="IPR027417">
    <property type="entry name" value="P-loop_NTPase"/>
</dbReference>
<dbReference type="NCBIfam" id="TIGR01189">
    <property type="entry name" value="ccmA"/>
    <property type="match status" value="1"/>
</dbReference>
<evidence type="ECO:0000256" key="5">
    <source>
        <dbReference type="ARBA" id="ARBA00022967"/>
    </source>
</evidence>
<dbReference type="PANTHER" id="PTHR43499">
    <property type="entry name" value="ABC TRANSPORTER I FAMILY MEMBER 1"/>
    <property type="match status" value="1"/>
</dbReference>
<keyword evidence="6" id="KW-0472">Membrane</keyword>
<dbReference type="InterPro" id="IPR005895">
    <property type="entry name" value="ABC_transptr_haem_export_CcmA"/>
</dbReference>
<reference evidence="8 9" key="1">
    <citation type="submission" date="2016-10" db="EMBL/GenBank/DDBJ databases">
        <authorList>
            <person name="de Groot N.N."/>
        </authorList>
    </citation>
    <scope>NUCLEOTIDE SEQUENCE [LARGE SCALE GENOMIC DNA]</scope>
    <source>
        <strain evidence="8 9">DSM 2698</strain>
    </source>
</reference>
<dbReference type="InterPro" id="IPR003439">
    <property type="entry name" value="ABC_transporter-like_ATP-bd"/>
</dbReference>
<evidence type="ECO:0000256" key="6">
    <source>
        <dbReference type="ARBA" id="ARBA00023136"/>
    </source>
</evidence>
<organism evidence="8 9">
    <name type="scientific">Afifella marina DSM 2698</name>
    <dbReference type="NCBI Taxonomy" id="1120955"/>
    <lineage>
        <taxon>Bacteria</taxon>
        <taxon>Pseudomonadati</taxon>
        <taxon>Pseudomonadota</taxon>
        <taxon>Alphaproteobacteria</taxon>
        <taxon>Hyphomicrobiales</taxon>
        <taxon>Afifellaceae</taxon>
        <taxon>Afifella</taxon>
    </lineage>
</organism>
<evidence type="ECO:0000256" key="1">
    <source>
        <dbReference type="ARBA" id="ARBA00022448"/>
    </source>
</evidence>
<dbReference type="GO" id="GO:0016887">
    <property type="term" value="F:ATP hydrolysis activity"/>
    <property type="evidence" value="ECO:0007669"/>
    <property type="project" value="InterPro"/>
</dbReference>
<evidence type="ECO:0000313" key="8">
    <source>
        <dbReference type="EMBL" id="SCZ39671.1"/>
    </source>
</evidence>
<dbReference type="Pfam" id="PF00005">
    <property type="entry name" value="ABC_tran"/>
    <property type="match status" value="1"/>
</dbReference>
<dbReference type="InterPro" id="IPR003593">
    <property type="entry name" value="AAA+_ATPase"/>
</dbReference>
<dbReference type="SMART" id="SM00382">
    <property type="entry name" value="AAA"/>
    <property type="match status" value="1"/>
</dbReference>
<dbReference type="STRING" id="1120955.SAMN03080610_02486"/>
<keyword evidence="1" id="KW-0813">Transport</keyword>
<proteinExistence type="predicted"/>
<dbReference type="GO" id="GO:0017004">
    <property type="term" value="P:cytochrome complex assembly"/>
    <property type="evidence" value="ECO:0007669"/>
    <property type="project" value="UniProtKB-KW"/>
</dbReference>
<keyword evidence="4" id="KW-0067">ATP-binding</keyword>
<evidence type="ECO:0000259" key="7">
    <source>
        <dbReference type="PROSITE" id="PS50893"/>
    </source>
</evidence>
<dbReference type="EMBL" id="FMVW01000005">
    <property type="protein sequence ID" value="SCZ39671.1"/>
    <property type="molecule type" value="Genomic_DNA"/>
</dbReference>
<dbReference type="AlphaFoldDB" id="A0A1G5NSF9"/>
<keyword evidence="5" id="KW-1278">Translocase</keyword>
<dbReference type="GO" id="GO:0005524">
    <property type="term" value="F:ATP binding"/>
    <property type="evidence" value="ECO:0007669"/>
    <property type="project" value="UniProtKB-KW"/>
</dbReference>
<protein>
    <submittedName>
        <fullName evidence="8">Heme exporter protein A</fullName>
    </submittedName>
</protein>
<dbReference type="Gene3D" id="3.40.50.300">
    <property type="entry name" value="P-loop containing nucleotide triphosphate hydrolases"/>
    <property type="match status" value="1"/>
</dbReference>
<evidence type="ECO:0000256" key="2">
    <source>
        <dbReference type="ARBA" id="ARBA00022741"/>
    </source>
</evidence>
<dbReference type="GO" id="GO:0022857">
    <property type="term" value="F:transmembrane transporter activity"/>
    <property type="evidence" value="ECO:0007669"/>
    <property type="project" value="InterPro"/>
</dbReference>
<keyword evidence="3" id="KW-0201">Cytochrome c-type biogenesis</keyword>
<name>A0A1G5NSF9_AFIMA</name>
<dbReference type="PANTHER" id="PTHR43499:SF1">
    <property type="entry name" value="ABC TRANSPORTER I FAMILY MEMBER 1"/>
    <property type="match status" value="1"/>
</dbReference>
<gene>
    <name evidence="8" type="ORF">SAMN03080610_02486</name>
</gene>
<dbReference type="Proteomes" id="UP000199347">
    <property type="component" value="Unassembled WGS sequence"/>
</dbReference>
<keyword evidence="2" id="KW-0547">Nucleotide-binding</keyword>
<evidence type="ECO:0000256" key="3">
    <source>
        <dbReference type="ARBA" id="ARBA00022748"/>
    </source>
</evidence>
<evidence type="ECO:0000313" key="9">
    <source>
        <dbReference type="Proteomes" id="UP000199347"/>
    </source>
</evidence>
<evidence type="ECO:0000256" key="4">
    <source>
        <dbReference type="ARBA" id="ARBA00022840"/>
    </source>
</evidence>
<keyword evidence="9" id="KW-1185">Reference proteome</keyword>